<dbReference type="GO" id="GO:0000155">
    <property type="term" value="F:phosphorelay sensor kinase activity"/>
    <property type="evidence" value="ECO:0007669"/>
    <property type="project" value="InterPro"/>
</dbReference>
<dbReference type="CDD" id="cd00082">
    <property type="entry name" value="HisKA"/>
    <property type="match status" value="1"/>
</dbReference>
<organism evidence="5 6">
    <name type="scientific">Pseudoxanthomonas winnipegensis</name>
    <dbReference type="NCBI Taxonomy" id="2480810"/>
    <lineage>
        <taxon>Bacteria</taxon>
        <taxon>Pseudomonadati</taxon>
        <taxon>Pseudomonadota</taxon>
        <taxon>Gammaproteobacteria</taxon>
        <taxon>Lysobacterales</taxon>
        <taxon>Lysobacteraceae</taxon>
        <taxon>Pseudoxanthomonas</taxon>
    </lineage>
</organism>
<keyword evidence="5" id="KW-0808">Transferase</keyword>
<dbReference type="InterPro" id="IPR036890">
    <property type="entry name" value="HATPase_C_sf"/>
</dbReference>
<comment type="catalytic activity">
    <reaction evidence="1">
        <text>ATP + protein L-histidine = ADP + protein N-phospho-L-histidine.</text>
        <dbReference type="EC" id="2.7.13.3"/>
    </reaction>
</comment>
<dbReference type="Pfam" id="PF01590">
    <property type="entry name" value="GAF"/>
    <property type="match status" value="1"/>
</dbReference>
<dbReference type="Pfam" id="PF02518">
    <property type="entry name" value="HATPase_c"/>
    <property type="match status" value="1"/>
</dbReference>
<evidence type="ECO:0000256" key="1">
    <source>
        <dbReference type="ARBA" id="ARBA00000085"/>
    </source>
</evidence>
<dbReference type="InterPro" id="IPR036097">
    <property type="entry name" value="HisK_dim/P_sf"/>
</dbReference>
<accession>A0A4Q8LHR3</accession>
<dbReference type="SUPFAM" id="SSF55781">
    <property type="entry name" value="GAF domain-like"/>
    <property type="match status" value="1"/>
</dbReference>
<dbReference type="InterPro" id="IPR003018">
    <property type="entry name" value="GAF"/>
</dbReference>
<dbReference type="Gene3D" id="3.30.565.10">
    <property type="entry name" value="Histidine kinase-like ATPase, C-terminal domain"/>
    <property type="match status" value="1"/>
</dbReference>
<protein>
    <recommendedName>
        <fullName evidence="2">histidine kinase</fullName>
        <ecNumber evidence="2">2.7.13.3</ecNumber>
    </recommendedName>
</protein>
<evidence type="ECO:0000259" key="4">
    <source>
        <dbReference type="PROSITE" id="PS50109"/>
    </source>
</evidence>
<evidence type="ECO:0000313" key="5">
    <source>
        <dbReference type="EMBL" id="TAA28563.1"/>
    </source>
</evidence>
<dbReference type="InterPro" id="IPR003594">
    <property type="entry name" value="HATPase_dom"/>
</dbReference>
<comment type="caution">
    <text evidence="5">The sequence shown here is derived from an EMBL/GenBank/DDBJ whole genome shotgun (WGS) entry which is preliminary data.</text>
</comment>
<dbReference type="OrthoDB" id="9803824at2"/>
<feature type="domain" description="Histidine kinase" evidence="4">
    <location>
        <begin position="197"/>
        <end position="406"/>
    </location>
</feature>
<dbReference type="InterPro" id="IPR005467">
    <property type="entry name" value="His_kinase_dom"/>
</dbReference>
<dbReference type="SUPFAM" id="SSF55874">
    <property type="entry name" value="ATPase domain of HSP90 chaperone/DNA topoisomerase II/histidine kinase"/>
    <property type="match status" value="1"/>
</dbReference>
<dbReference type="PANTHER" id="PTHR43102:SF2">
    <property type="entry name" value="GAF DOMAIN-CONTAINING PROTEIN"/>
    <property type="match status" value="1"/>
</dbReference>
<evidence type="ECO:0000256" key="3">
    <source>
        <dbReference type="ARBA" id="ARBA00022553"/>
    </source>
</evidence>
<reference evidence="5 6" key="1">
    <citation type="submission" date="2019-02" db="EMBL/GenBank/DDBJ databases">
        <title>WGS of Pseudoxanthomonas species novum from clinical isolates.</title>
        <authorList>
            <person name="Bernier A.-M."/>
            <person name="Bernard K."/>
            <person name="Vachon A."/>
        </authorList>
    </citation>
    <scope>NUCLEOTIDE SEQUENCE [LARGE SCALE GENOMIC DNA]</scope>
    <source>
        <strain evidence="5 6">NML171200</strain>
    </source>
</reference>
<proteinExistence type="predicted"/>
<dbReference type="Gene3D" id="3.30.450.40">
    <property type="match status" value="1"/>
</dbReference>
<name>A0A4Q8LHR3_9GAMM</name>
<evidence type="ECO:0000313" key="6">
    <source>
        <dbReference type="Proteomes" id="UP000292627"/>
    </source>
</evidence>
<dbReference type="SMART" id="SM00065">
    <property type="entry name" value="GAF"/>
    <property type="match status" value="1"/>
</dbReference>
<dbReference type="RefSeq" id="WP_130550093.1">
    <property type="nucleotide sequence ID" value="NZ_SHMC01000001.1"/>
</dbReference>
<evidence type="ECO:0000256" key="2">
    <source>
        <dbReference type="ARBA" id="ARBA00012438"/>
    </source>
</evidence>
<dbReference type="EMBL" id="SHMC01000001">
    <property type="protein sequence ID" value="TAA28563.1"/>
    <property type="molecule type" value="Genomic_DNA"/>
</dbReference>
<dbReference type="SMART" id="SM00387">
    <property type="entry name" value="HATPase_c"/>
    <property type="match status" value="1"/>
</dbReference>
<dbReference type="InterPro" id="IPR029016">
    <property type="entry name" value="GAF-like_dom_sf"/>
</dbReference>
<dbReference type="EC" id="2.7.13.3" evidence="2"/>
<dbReference type="InterPro" id="IPR004358">
    <property type="entry name" value="Sig_transdc_His_kin-like_C"/>
</dbReference>
<sequence>MSAVIPPPRDTSPLDCAASTAPLAVNETLRLETLHAYAILDTPREAAFDDITSLAALICNAPMALISLVDADRQWFKSEVGMGAQQTPLHSSICAHAILEDEVLVVEDTLADPRFACNPLVSGEPYLRFYAGAVLRSPDGLPLGSLCVLDTMPRTIAPRQLEALQALARQTMALMELRRTLALAQEANHYRARLMAIAGHDLKAPLRSAGYALEKLRRTLPGDAPALPALDDARAALGQIGRGFDQLASLAIAGGDDARPDLIDLPLQDVIDDILATWRRPAQQRGLRLRNVPTALRVRSHRTLLSTLLGNLLGNAVKYTDTGSVLIGCRRLGDRVAVEVLDTGVGMDAHDAREIFSAFRQADPHGEGLGLGLWIVSRTAQTLGYPVEVQTRKGRGSRFRVVLPLA</sequence>
<keyword evidence="5" id="KW-0418">Kinase</keyword>
<dbReference type="PRINTS" id="PR00344">
    <property type="entry name" value="BCTRLSENSOR"/>
</dbReference>
<dbReference type="PROSITE" id="PS50109">
    <property type="entry name" value="HIS_KIN"/>
    <property type="match status" value="1"/>
</dbReference>
<keyword evidence="3" id="KW-0597">Phosphoprotein</keyword>
<gene>
    <name evidence="5" type="ORF">EA660_02985</name>
</gene>
<dbReference type="Proteomes" id="UP000292627">
    <property type="component" value="Unassembled WGS sequence"/>
</dbReference>
<dbReference type="SUPFAM" id="SSF47384">
    <property type="entry name" value="Homodimeric domain of signal transducing histidine kinase"/>
    <property type="match status" value="1"/>
</dbReference>
<dbReference type="PANTHER" id="PTHR43102">
    <property type="entry name" value="SLR1143 PROTEIN"/>
    <property type="match status" value="1"/>
</dbReference>
<dbReference type="InterPro" id="IPR003661">
    <property type="entry name" value="HisK_dim/P_dom"/>
</dbReference>
<dbReference type="AlphaFoldDB" id="A0A4Q8LHR3"/>